<dbReference type="VEuPathDB" id="ToxoDB:CSUI_001590"/>
<feature type="region of interest" description="Disordered" evidence="1">
    <location>
        <begin position="447"/>
        <end position="572"/>
    </location>
</feature>
<feature type="region of interest" description="Disordered" evidence="1">
    <location>
        <begin position="77"/>
        <end position="145"/>
    </location>
</feature>
<feature type="compositionally biased region" description="Low complexity" evidence="1">
    <location>
        <begin position="530"/>
        <end position="541"/>
    </location>
</feature>
<evidence type="ECO:0000313" key="3">
    <source>
        <dbReference type="Proteomes" id="UP000221165"/>
    </source>
</evidence>
<name>A0A2C6LCE6_9APIC</name>
<comment type="caution">
    <text evidence="2">The sequence shown here is derived from an EMBL/GenBank/DDBJ whole genome shotgun (WGS) entry which is preliminary data.</text>
</comment>
<feature type="compositionally biased region" description="Low complexity" evidence="1">
    <location>
        <begin position="462"/>
        <end position="476"/>
    </location>
</feature>
<dbReference type="RefSeq" id="XP_067926229.1">
    <property type="nucleotide sequence ID" value="XM_068061795.1"/>
</dbReference>
<evidence type="ECO:0000256" key="1">
    <source>
        <dbReference type="SAM" id="MobiDB-lite"/>
    </source>
</evidence>
<accession>A0A2C6LCE6</accession>
<organism evidence="2 3">
    <name type="scientific">Cystoisospora suis</name>
    <dbReference type="NCBI Taxonomy" id="483139"/>
    <lineage>
        <taxon>Eukaryota</taxon>
        <taxon>Sar</taxon>
        <taxon>Alveolata</taxon>
        <taxon>Apicomplexa</taxon>
        <taxon>Conoidasida</taxon>
        <taxon>Coccidia</taxon>
        <taxon>Eucoccidiorida</taxon>
        <taxon>Eimeriorina</taxon>
        <taxon>Sarcocystidae</taxon>
        <taxon>Cystoisospora</taxon>
    </lineage>
</organism>
<feature type="region of interest" description="Disordered" evidence="1">
    <location>
        <begin position="184"/>
        <end position="232"/>
    </location>
</feature>
<dbReference type="Proteomes" id="UP000221165">
    <property type="component" value="Unassembled WGS sequence"/>
</dbReference>
<feature type="compositionally biased region" description="Polar residues" evidence="1">
    <location>
        <begin position="477"/>
        <end position="496"/>
    </location>
</feature>
<dbReference type="AlphaFoldDB" id="A0A2C6LCE6"/>
<protein>
    <submittedName>
        <fullName evidence="2">Uncharacterized protein</fullName>
    </submittedName>
</protein>
<feature type="compositionally biased region" description="Low complexity" evidence="1">
    <location>
        <begin position="497"/>
        <end position="518"/>
    </location>
</feature>
<dbReference type="EMBL" id="MIGC01000642">
    <property type="protein sequence ID" value="PHJ24556.1"/>
    <property type="molecule type" value="Genomic_DNA"/>
</dbReference>
<dbReference type="GeneID" id="94425006"/>
<reference evidence="2 3" key="1">
    <citation type="journal article" date="2017" name="Int. J. Parasitol.">
        <title>The genome of the protozoan parasite Cystoisospora suis and a reverse vaccinology approach to identify vaccine candidates.</title>
        <authorList>
            <person name="Palmieri N."/>
            <person name="Shrestha A."/>
            <person name="Ruttkowski B."/>
            <person name="Beck T."/>
            <person name="Vogl C."/>
            <person name="Tomley F."/>
            <person name="Blake D.P."/>
            <person name="Joachim A."/>
        </authorList>
    </citation>
    <scope>NUCLEOTIDE SEQUENCE [LARGE SCALE GENOMIC DNA]</scope>
    <source>
        <strain evidence="2 3">Wien I</strain>
    </source>
</reference>
<feature type="region of interest" description="Disordered" evidence="1">
    <location>
        <begin position="320"/>
        <end position="349"/>
    </location>
</feature>
<feature type="compositionally biased region" description="Basic and acidic residues" evidence="1">
    <location>
        <begin position="222"/>
        <end position="232"/>
    </location>
</feature>
<gene>
    <name evidence="2" type="ORF">CSUI_001590</name>
</gene>
<dbReference type="OrthoDB" id="330116at2759"/>
<evidence type="ECO:0000313" key="2">
    <source>
        <dbReference type="EMBL" id="PHJ24556.1"/>
    </source>
</evidence>
<feature type="compositionally biased region" description="Polar residues" evidence="1">
    <location>
        <begin position="130"/>
        <end position="139"/>
    </location>
</feature>
<sequence length="781" mass="82911">MADEDPVKRRLLQRALDPTIPTSLESIAPSTVTLEARFTVVYETDPGGPSFHVGFSVLDKHYDGGFVSGWDVLNSTPVTDPPPFPSSSSPRAENSSRHRVQISKTVTTFGAPGNAVEEATQPPSGGANPTLRTTGSCEESQGDRGRQIITASTSVAVENITFSWPFCQQVADEALLVTVSRTDEALPRSAETPKPSSANQRDGALAKKGAKGDATNASTAGTKEKPKQKNPKEVKALPVFEVSRRGCMRIGSILLLSDAGCIRSPTTLNAHIETLEGLRSFELELFCSQAPLTPTLRKLVNPVCLTFVGAQRVPMVAVPSRTTPRRQDLAASESASVHDSNHNGGLKNEATVTVPPTASQSSNRGHLAAHVEAKWFPDVKVATPARAFVNPSESCANGVKCGDVTWNHDIILFWGPAVVNQLVLRQFLEEVSIPVELHDQDNLATQDERPASAPQPPKSATGSPVQGSSQSGGSKQARPNSPGTAAGTSAVVTSPQGRSGAPSTTSTAAGSKGSRSTSNVPATGQPSPRVGGEQAGVAQGGSHLPKLSSPAGKRKQATGREDDSGANSSAKNVRPHGIATFWLDDLLRHGLKSLELTSDVFPVLGTPAGGPAIFRNESEAKLFAEPNDNMTHLLPGKTRRVSTRYLDYGTQITLRVRLSETIPTLSELGTLFSATSAQDEQTKVAEAEGKEATSKREDLTVVTTEKVDLSSVYEPFSCLVLFADPSRKATIQKITWEIDRRNIIAMKVETSDALALEVLPPNDAANTTHDVLTGFVLCDEK</sequence>
<keyword evidence="3" id="KW-1185">Reference proteome</keyword>
<proteinExistence type="predicted"/>